<gene>
    <name evidence="10 13" type="primary">hisH</name>
    <name evidence="13" type="ORF">CSA56_02840</name>
</gene>
<dbReference type="EMBL" id="PDSK01000033">
    <property type="protein sequence ID" value="PIE35792.1"/>
    <property type="molecule type" value="Genomic_DNA"/>
</dbReference>
<feature type="domain" description="Glutamine amidotransferase" evidence="12">
    <location>
        <begin position="4"/>
        <end position="193"/>
    </location>
</feature>
<evidence type="ECO:0000256" key="7">
    <source>
        <dbReference type="ARBA" id="ARBA00023239"/>
    </source>
</evidence>
<dbReference type="SUPFAM" id="SSF52317">
    <property type="entry name" value="Class I glutamine amidotransferase-like"/>
    <property type="match status" value="1"/>
</dbReference>
<evidence type="ECO:0000256" key="11">
    <source>
        <dbReference type="PIRSR" id="PIRSR000495-1"/>
    </source>
</evidence>
<dbReference type="EC" id="4.3.2.10" evidence="10"/>
<keyword evidence="10" id="KW-0963">Cytoplasm</keyword>
<keyword evidence="5 10" id="KW-0315">Glutamine amidotransferase</keyword>
<reference evidence="13 14" key="1">
    <citation type="submission" date="2017-10" db="EMBL/GenBank/DDBJ databases">
        <title>Novel microbial diversity and functional potential in the marine mammal oral microbiome.</title>
        <authorList>
            <person name="Dudek N.K."/>
            <person name="Sun C.L."/>
            <person name="Burstein D."/>
            <person name="Kantor R.S."/>
            <person name="Aliaga Goltsman D.S."/>
            <person name="Bik E.M."/>
            <person name="Thomas B.C."/>
            <person name="Banfield J.F."/>
            <person name="Relman D.A."/>
        </authorList>
    </citation>
    <scope>NUCLEOTIDE SEQUENCE [LARGE SCALE GENOMIC DNA]</scope>
    <source>
        <strain evidence="13">DOLJORAL78_47_16</strain>
    </source>
</reference>
<evidence type="ECO:0000256" key="8">
    <source>
        <dbReference type="ARBA" id="ARBA00047838"/>
    </source>
</evidence>
<comment type="subunit">
    <text evidence="2 10">Heterodimer of HisH and HisF.</text>
</comment>
<evidence type="ECO:0000256" key="1">
    <source>
        <dbReference type="ARBA" id="ARBA00005091"/>
    </source>
</evidence>
<dbReference type="GO" id="GO:0016829">
    <property type="term" value="F:lyase activity"/>
    <property type="evidence" value="ECO:0007669"/>
    <property type="project" value="UniProtKB-KW"/>
</dbReference>
<dbReference type="InterPro" id="IPR017926">
    <property type="entry name" value="GATASE"/>
</dbReference>
<dbReference type="Proteomes" id="UP000230821">
    <property type="component" value="Unassembled WGS sequence"/>
</dbReference>
<dbReference type="InterPro" id="IPR029062">
    <property type="entry name" value="Class_I_gatase-like"/>
</dbReference>
<dbReference type="GO" id="GO:0000107">
    <property type="term" value="F:imidazoleglycerol-phosphate synthase activity"/>
    <property type="evidence" value="ECO:0007669"/>
    <property type="project" value="UniProtKB-UniRule"/>
</dbReference>
<comment type="subcellular location">
    <subcellularLocation>
        <location evidence="10">Cytoplasm</location>
    </subcellularLocation>
</comment>
<evidence type="ECO:0000256" key="5">
    <source>
        <dbReference type="ARBA" id="ARBA00022962"/>
    </source>
</evidence>
<evidence type="ECO:0000256" key="2">
    <source>
        <dbReference type="ARBA" id="ARBA00011152"/>
    </source>
</evidence>
<feature type="active site" evidence="10 11">
    <location>
        <position position="180"/>
    </location>
</feature>
<feature type="active site" description="Nucleophile" evidence="10 11">
    <location>
        <position position="79"/>
    </location>
</feature>
<proteinExistence type="inferred from homology"/>
<dbReference type="PANTHER" id="PTHR42701">
    <property type="entry name" value="IMIDAZOLE GLYCEROL PHOSPHATE SYNTHASE SUBUNIT HISH"/>
    <property type="match status" value="1"/>
</dbReference>
<evidence type="ECO:0000313" key="14">
    <source>
        <dbReference type="Proteomes" id="UP000230821"/>
    </source>
</evidence>
<evidence type="ECO:0000256" key="9">
    <source>
        <dbReference type="ARBA" id="ARBA00049534"/>
    </source>
</evidence>
<comment type="catalytic activity">
    <reaction evidence="8 10">
        <text>5-[(5-phospho-1-deoxy-D-ribulos-1-ylimino)methylamino]-1-(5-phospho-beta-D-ribosyl)imidazole-4-carboxamide + L-glutamine = D-erythro-1-(imidazol-4-yl)glycerol 3-phosphate + 5-amino-1-(5-phospho-beta-D-ribosyl)imidazole-4-carboxamide + L-glutamate + H(+)</text>
        <dbReference type="Rhea" id="RHEA:24793"/>
        <dbReference type="ChEBI" id="CHEBI:15378"/>
        <dbReference type="ChEBI" id="CHEBI:29985"/>
        <dbReference type="ChEBI" id="CHEBI:58278"/>
        <dbReference type="ChEBI" id="CHEBI:58359"/>
        <dbReference type="ChEBI" id="CHEBI:58475"/>
        <dbReference type="ChEBI" id="CHEBI:58525"/>
        <dbReference type="EC" id="4.3.2.10"/>
    </reaction>
</comment>
<keyword evidence="4 10" id="KW-0378">Hydrolase</keyword>
<dbReference type="EC" id="3.5.1.2" evidence="10"/>
<dbReference type="Gene3D" id="3.40.50.880">
    <property type="match status" value="1"/>
</dbReference>
<dbReference type="CDD" id="cd01748">
    <property type="entry name" value="GATase1_IGP_Synthase"/>
    <property type="match status" value="1"/>
</dbReference>
<dbReference type="UniPathway" id="UPA00031">
    <property type="reaction ID" value="UER00010"/>
</dbReference>
<dbReference type="NCBIfam" id="TIGR01855">
    <property type="entry name" value="IMP_synth_hisH"/>
    <property type="match status" value="1"/>
</dbReference>
<evidence type="ECO:0000256" key="10">
    <source>
        <dbReference type="HAMAP-Rule" id="MF_00278"/>
    </source>
</evidence>
<sequence length="199" mass="22251">MIGIIDYGAGNLLSVKKAFDYLNGENVIIQSSEAFVDIEKLVLPGVGAFSASMNSMKLRRLHELTTEWILADKPFLGICVGLQMLFEESDEFGTSKGLGVLLGRVPRFKDGKVPQIGWNQVKQCQDVPLWNGIPDKSFFYFVHSYYVDTPQQETIIGETDYHITYTSAVKKGNCYAVQFHPEKSGAVGIQVLQNWMTLC</sequence>
<dbReference type="GO" id="GO:0004359">
    <property type="term" value="F:glutaminase activity"/>
    <property type="evidence" value="ECO:0007669"/>
    <property type="project" value="UniProtKB-EC"/>
</dbReference>
<dbReference type="Pfam" id="PF00117">
    <property type="entry name" value="GATase"/>
    <property type="match status" value="1"/>
</dbReference>
<evidence type="ECO:0000256" key="3">
    <source>
        <dbReference type="ARBA" id="ARBA00022605"/>
    </source>
</evidence>
<name>A0A2G6KL85_9BACT</name>
<dbReference type="PANTHER" id="PTHR42701:SF1">
    <property type="entry name" value="IMIDAZOLE GLYCEROL PHOSPHATE SYNTHASE SUBUNIT HISH"/>
    <property type="match status" value="1"/>
</dbReference>
<feature type="active site" evidence="10 11">
    <location>
        <position position="182"/>
    </location>
</feature>
<dbReference type="HAMAP" id="MF_00278">
    <property type="entry name" value="HisH"/>
    <property type="match status" value="1"/>
</dbReference>
<evidence type="ECO:0000259" key="12">
    <source>
        <dbReference type="Pfam" id="PF00117"/>
    </source>
</evidence>
<keyword evidence="6 10" id="KW-0368">Histidine biosynthesis</keyword>
<dbReference type="PIRSF" id="PIRSF000495">
    <property type="entry name" value="Amidotransf_hisH"/>
    <property type="match status" value="1"/>
</dbReference>
<comment type="caution">
    <text evidence="13">The sequence shown here is derived from an EMBL/GenBank/DDBJ whole genome shotgun (WGS) entry which is preliminary data.</text>
</comment>
<comment type="catalytic activity">
    <reaction evidence="9 10">
        <text>L-glutamine + H2O = L-glutamate + NH4(+)</text>
        <dbReference type="Rhea" id="RHEA:15889"/>
        <dbReference type="ChEBI" id="CHEBI:15377"/>
        <dbReference type="ChEBI" id="CHEBI:28938"/>
        <dbReference type="ChEBI" id="CHEBI:29985"/>
        <dbReference type="ChEBI" id="CHEBI:58359"/>
        <dbReference type="EC" id="3.5.1.2"/>
    </reaction>
</comment>
<evidence type="ECO:0000256" key="4">
    <source>
        <dbReference type="ARBA" id="ARBA00022801"/>
    </source>
</evidence>
<organism evidence="13 14">
    <name type="scientific">candidate division KSB3 bacterium</name>
    <dbReference type="NCBI Taxonomy" id="2044937"/>
    <lineage>
        <taxon>Bacteria</taxon>
        <taxon>candidate division KSB3</taxon>
    </lineage>
</organism>
<comment type="pathway">
    <text evidence="1 10">Amino-acid biosynthesis; L-histidine biosynthesis; L-histidine from 5-phospho-alpha-D-ribose 1-diphosphate: step 5/9.</text>
</comment>
<dbReference type="GO" id="GO:0000105">
    <property type="term" value="P:L-histidine biosynthetic process"/>
    <property type="evidence" value="ECO:0007669"/>
    <property type="project" value="UniProtKB-UniRule"/>
</dbReference>
<accession>A0A2G6KL85</accession>
<evidence type="ECO:0000256" key="6">
    <source>
        <dbReference type="ARBA" id="ARBA00023102"/>
    </source>
</evidence>
<dbReference type="InterPro" id="IPR010139">
    <property type="entry name" value="Imidazole-glycPsynth_HisH"/>
</dbReference>
<protein>
    <recommendedName>
        <fullName evidence="10">Imidazole glycerol phosphate synthase subunit HisH</fullName>
        <ecNumber evidence="10">4.3.2.10</ecNumber>
    </recommendedName>
    <alternativeName>
        <fullName evidence="10">IGP synthase glutaminase subunit</fullName>
        <ecNumber evidence="10">3.5.1.2</ecNumber>
    </alternativeName>
    <alternativeName>
        <fullName evidence="10">IGP synthase subunit HisH</fullName>
    </alternativeName>
    <alternativeName>
        <fullName evidence="10">ImGP synthase subunit HisH</fullName>
        <shortName evidence="10">IGPS subunit HisH</shortName>
    </alternativeName>
</protein>
<evidence type="ECO:0000313" key="13">
    <source>
        <dbReference type="EMBL" id="PIE35792.1"/>
    </source>
</evidence>
<dbReference type="GO" id="GO:0005737">
    <property type="term" value="C:cytoplasm"/>
    <property type="evidence" value="ECO:0007669"/>
    <property type="project" value="UniProtKB-SubCell"/>
</dbReference>
<dbReference type="PROSITE" id="PS51273">
    <property type="entry name" value="GATASE_TYPE_1"/>
    <property type="match status" value="1"/>
</dbReference>
<keyword evidence="7 10" id="KW-0456">Lyase</keyword>
<dbReference type="AlphaFoldDB" id="A0A2G6KL85"/>
<keyword evidence="3 10" id="KW-0028">Amino-acid biosynthesis</keyword>
<comment type="function">
    <text evidence="10">IGPS catalyzes the conversion of PRFAR and glutamine to IGP, AICAR and glutamate. The HisH subunit catalyzes the hydrolysis of glutamine to glutamate and ammonia as part of the synthesis of IGP and AICAR. The resulting ammonia molecule is channeled to the active site of HisF.</text>
</comment>